<dbReference type="AlphaFoldDB" id="A0A5C5E9H3"/>
<accession>A0A5C5E9H3</accession>
<dbReference type="Proteomes" id="UP000313395">
    <property type="component" value="Unassembled WGS sequence"/>
</dbReference>
<feature type="transmembrane region" description="Helical" evidence="1">
    <location>
        <begin position="155"/>
        <end position="171"/>
    </location>
</feature>
<evidence type="ECO:0000313" key="2">
    <source>
        <dbReference type="EMBL" id="TNV69897.1"/>
    </source>
</evidence>
<evidence type="ECO:0000256" key="1">
    <source>
        <dbReference type="SAM" id="Phobius"/>
    </source>
</evidence>
<organism evidence="2 3">
    <name type="scientific">Trichococcus shcherbakoviae subsp. psychrophilus</name>
    <dbReference type="NCBI Taxonomy" id="2585775"/>
    <lineage>
        <taxon>Bacteria</taxon>
        <taxon>Bacillati</taxon>
        <taxon>Bacillota</taxon>
        <taxon>Bacilli</taxon>
        <taxon>Lactobacillales</taxon>
        <taxon>Carnobacteriaceae</taxon>
        <taxon>Trichococcus</taxon>
    </lineage>
</organism>
<keyword evidence="1" id="KW-1133">Transmembrane helix</keyword>
<dbReference type="InterPro" id="IPR021359">
    <property type="entry name" value="DUF2812"/>
</dbReference>
<gene>
    <name evidence="2" type="ORF">FHK04_01270</name>
</gene>
<comment type="caution">
    <text evidence="2">The sequence shown here is derived from an EMBL/GenBank/DDBJ whole genome shotgun (WGS) entry which is preliminary data.</text>
</comment>
<keyword evidence="3" id="KW-1185">Reference proteome</keyword>
<feature type="transmembrane region" description="Helical" evidence="1">
    <location>
        <begin position="129"/>
        <end position="149"/>
    </location>
</feature>
<protein>
    <submittedName>
        <fullName evidence="2">DUF2812 domain-containing protein</fullName>
    </submittedName>
</protein>
<dbReference type="EMBL" id="VENO01000001">
    <property type="protein sequence ID" value="TNV69897.1"/>
    <property type="molecule type" value="Genomic_DNA"/>
</dbReference>
<proteinExistence type="predicted"/>
<evidence type="ECO:0000313" key="3">
    <source>
        <dbReference type="Proteomes" id="UP000313395"/>
    </source>
</evidence>
<sequence length="188" mass="22564">MRKSPDWANFSKMAERRWKMMKKFRLYYDKDKEEAFLNEMSAKGYAMKRFFLGLYTFEKCQPGEYTYRVDLISDKTVEQRNELYDLIRDSGGELVQTWGIWAIFRKKGNFELYTDPESQIKQFERIRKIFIRLAIVEFLLSIPQWYNSIQTKEPMLLFMSLLLTVLALVFLKQAMACSKKIDELHNLT</sequence>
<reference evidence="2 3" key="1">
    <citation type="submission" date="2019-06" db="EMBL/GenBank/DDBJ databases">
        <title>Description Trichococcus psychrophilus sp. nov., isolated from a cold spring, by genomic and phenotypic analyses.</title>
        <authorList>
            <person name="Zakharyuk A."/>
        </authorList>
    </citation>
    <scope>NUCLEOTIDE SEQUENCE [LARGE SCALE GENOMIC DNA]</scope>
    <source>
        <strain evidence="2 3">SKBG</strain>
    </source>
</reference>
<keyword evidence="1" id="KW-0472">Membrane</keyword>
<name>A0A5C5E9H3_9LACT</name>
<keyword evidence="1" id="KW-0812">Transmembrane</keyword>
<dbReference type="Pfam" id="PF11193">
    <property type="entry name" value="DUF2812"/>
    <property type="match status" value="1"/>
</dbReference>